<name>A0A847HDZ4_9CORY</name>
<keyword evidence="7 8" id="KW-0472">Membrane</keyword>
<dbReference type="PANTHER" id="PTHR32024:SF1">
    <property type="entry name" value="KTR SYSTEM POTASSIUM UPTAKE PROTEIN B"/>
    <property type="match status" value="1"/>
</dbReference>
<feature type="transmembrane region" description="Helical" evidence="8">
    <location>
        <begin position="70"/>
        <end position="97"/>
    </location>
</feature>
<gene>
    <name evidence="9" type="ORF">GX570_11730</name>
</gene>
<dbReference type="PANTHER" id="PTHR32024">
    <property type="entry name" value="TRK SYSTEM POTASSIUM UPTAKE PROTEIN TRKG-RELATED"/>
    <property type="match status" value="1"/>
</dbReference>
<comment type="caution">
    <text evidence="9">The sequence shown here is derived from an EMBL/GenBank/DDBJ whole genome shotgun (WGS) entry which is preliminary data.</text>
</comment>
<dbReference type="Proteomes" id="UP000523614">
    <property type="component" value="Unassembled WGS sequence"/>
</dbReference>
<comment type="subcellular location">
    <subcellularLocation>
        <location evidence="1">Cell membrane</location>
        <topology evidence="1">Multi-pass membrane protein</topology>
    </subcellularLocation>
</comment>
<evidence type="ECO:0000313" key="10">
    <source>
        <dbReference type="Proteomes" id="UP000523614"/>
    </source>
</evidence>
<evidence type="ECO:0000256" key="6">
    <source>
        <dbReference type="ARBA" id="ARBA00023065"/>
    </source>
</evidence>
<evidence type="ECO:0000256" key="8">
    <source>
        <dbReference type="SAM" id="Phobius"/>
    </source>
</evidence>
<dbReference type="GO" id="GO:0030001">
    <property type="term" value="P:metal ion transport"/>
    <property type="evidence" value="ECO:0007669"/>
    <property type="project" value="UniProtKB-ARBA"/>
</dbReference>
<keyword evidence="6" id="KW-0406">Ion transport</keyword>
<evidence type="ECO:0000256" key="3">
    <source>
        <dbReference type="ARBA" id="ARBA00022475"/>
    </source>
</evidence>
<feature type="transmembrane region" description="Helical" evidence="8">
    <location>
        <begin position="412"/>
        <end position="436"/>
    </location>
</feature>
<feature type="transmembrane region" description="Helical" evidence="8">
    <location>
        <begin position="153"/>
        <end position="172"/>
    </location>
</feature>
<sequence>MRPTVAVALGFLLVIAVGTAVLASPWAVVDGRPTPLLDALFTATSAVSLTGLITVDTATHWSTAGQVTILLLIQVGGLGFMTLASLLGLLLAGRLGLRRRLGATAEGRGLHLGDVAWVIRATVAFSFIVEAVVALALALRFRAAYGHSWGRAAWEGIFHAVSGFNNAGFALYTDNVMAFALDAWILLPLAVALIFGGIGFPVLLEAVRRARPAASGRPRHRWSLTARFTFTGTVVLGLAGTALVGLGEWNGALAQAGEAAGAGSAPGAGVRLLNAFFAGVSPRTAGFNALDYADFHPSTLLGTDLLMFIGGGSGGTAGGVKITTAAVLVAAVVAETRGDSSVAAHGRTVGGGVVRQALVIVSASVTLVAGSTMAILFIAPAFTTDQVAFEVVSAFATVGLSTGITADLPAAAQLLLVVLMFAGRVGPLALATALAARTRGRLFDYPEERPFIG</sequence>
<evidence type="ECO:0000313" key="9">
    <source>
        <dbReference type="EMBL" id="NLF91993.1"/>
    </source>
</evidence>
<organism evidence="9 10">
    <name type="scientific">Corynebacterium marinum</name>
    <dbReference type="NCBI Taxonomy" id="349751"/>
    <lineage>
        <taxon>Bacteria</taxon>
        <taxon>Bacillati</taxon>
        <taxon>Actinomycetota</taxon>
        <taxon>Actinomycetes</taxon>
        <taxon>Mycobacteriales</taxon>
        <taxon>Corynebacteriaceae</taxon>
        <taxon>Corynebacterium</taxon>
    </lineage>
</organism>
<dbReference type="GO" id="GO:0005886">
    <property type="term" value="C:plasma membrane"/>
    <property type="evidence" value="ECO:0007669"/>
    <property type="project" value="UniProtKB-SubCell"/>
</dbReference>
<keyword evidence="3" id="KW-1003">Cell membrane</keyword>
<keyword evidence="2" id="KW-0813">Transport</keyword>
<keyword evidence="4 8" id="KW-0812">Transmembrane</keyword>
<feature type="transmembrane region" description="Helical" evidence="8">
    <location>
        <begin position="39"/>
        <end position="58"/>
    </location>
</feature>
<feature type="transmembrane region" description="Helical" evidence="8">
    <location>
        <begin position="117"/>
        <end position="141"/>
    </location>
</feature>
<evidence type="ECO:0000256" key="5">
    <source>
        <dbReference type="ARBA" id="ARBA00022989"/>
    </source>
</evidence>
<reference evidence="9 10" key="1">
    <citation type="journal article" date="2020" name="Biotechnol. Biofuels">
        <title>New insights from the biogas microbiome by comprehensive genome-resolved metagenomics of nearly 1600 species originating from multiple anaerobic digesters.</title>
        <authorList>
            <person name="Campanaro S."/>
            <person name="Treu L."/>
            <person name="Rodriguez-R L.M."/>
            <person name="Kovalovszki A."/>
            <person name="Ziels R.M."/>
            <person name="Maus I."/>
            <person name="Zhu X."/>
            <person name="Kougias P.G."/>
            <person name="Basile A."/>
            <person name="Luo G."/>
            <person name="Schluter A."/>
            <person name="Konstantinidis K.T."/>
            <person name="Angelidaki I."/>
        </authorList>
    </citation>
    <scope>NUCLEOTIDE SEQUENCE [LARGE SCALE GENOMIC DNA]</scope>
    <source>
        <strain evidence="9">AS06rmzACSIP_235</strain>
    </source>
</reference>
<proteinExistence type="predicted"/>
<evidence type="ECO:0000256" key="7">
    <source>
        <dbReference type="ARBA" id="ARBA00023136"/>
    </source>
</evidence>
<evidence type="ECO:0000256" key="2">
    <source>
        <dbReference type="ARBA" id="ARBA00022448"/>
    </source>
</evidence>
<feature type="transmembrane region" description="Helical" evidence="8">
    <location>
        <begin position="224"/>
        <end position="246"/>
    </location>
</feature>
<feature type="transmembrane region" description="Helical" evidence="8">
    <location>
        <begin position="184"/>
        <end position="204"/>
    </location>
</feature>
<dbReference type="InterPro" id="IPR003445">
    <property type="entry name" value="Cat_transpt"/>
</dbReference>
<evidence type="ECO:0000256" key="4">
    <source>
        <dbReference type="ARBA" id="ARBA00022692"/>
    </source>
</evidence>
<dbReference type="Pfam" id="PF02386">
    <property type="entry name" value="TrkH"/>
    <property type="match status" value="1"/>
</dbReference>
<feature type="transmembrane region" description="Helical" evidence="8">
    <location>
        <begin position="357"/>
        <end position="380"/>
    </location>
</feature>
<evidence type="ECO:0000256" key="1">
    <source>
        <dbReference type="ARBA" id="ARBA00004651"/>
    </source>
</evidence>
<dbReference type="EMBL" id="JAAYYP010000425">
    <property type="protein sequence ID" value="NLF91993.1"/>
    <property type="molecule type" value="Genomic_DNA"/>
</dbReference>
<protein>
    <submittedName>
        <fullName evidence="9">TrkH family potassium uptake protein</fullName>
    </submittedName>
</protein>
<accession>A0A847HDZ4</accession>
<keyword evidence="5 8" id="KW-1133">Transmembrane helix</keyword>
<dbReference type="GO" id="GO:0008324">
    <property type="term" value="F:monoatomic cation transmembrane transporter activity"/>
    <property type="evidence" value="ECO:0007669"/>
    <property type="project" value="InterPro"/>
</dbReference>
<dbReference type="AlphaFoldDB" id="A0A847HDZ4"/>